<keyword evidence="3" id="KW-1185">Reference proteome</keyword>
<evidence type="ECO:0000256" key="1">
    <source>
        <dbReference type="SAM" id="MobiDB-lite"/>
    </source>
</evidence>
<protein>
    <submittedName>
        <fullName evidence="2">Uncharacterized protein</fullName>
    </submittedName>
</protein>
<dbReference type="AlphaFoldDB" id="A0A448WJK8"/>
<evidence type="ECO:0000313" key="2">
    <source>
        <dbReference type="EMBL" id="VEL13138.1"/>
    </source>
</evidence>
<dbReference type="EMBL" id="CAAALY010016853">
    <property type="protein sequence ID" value="VEL13138.1"/>
    <property type="molecule type" value="Genomic_DNA"/>
</dbReference>
<comment type="caution">
    <text evidence="2">The sequence shown here is derived from an EMBL/GenBank/DDBJ whole genome shotgun (WGS) entry which is preliminary data.</text>
</comment>
<name>A0A448WJK8_9PLAT</name>
<evidence type="ECO:0000313" key="3">
    <source>
        <dbReference type="Proteomes" id="UP000784294"/>
    </source>
</evidence>
<dbReference type="Proteomes" id="UP000784294">
    <property type="component" value="Unassembled WGS sequence"/>
</dbReference>
<sequence>MVTLKFLATFFSVFTSTHLEFSCFSSCIFWFLSLFRQTIIPSSCHASPLDISSTLSSYAASKLIAPDGPDTNDLQSCYSRATEQPQTSGDPGSSQALSPMSPTQSNTYSPALAESVSSPLAGGPFLDSNLAASATSACLFVENANRAELDLAPESLRDSGMLPRTSWLHEDCG</sequence>
<feature type="region of interest" description="Disordered" evidence="1">
    <location>
        <begin position="74"/>
        <end position="112"/>
    </location>
</feature>
<gene>
    <name evidence="2" type="ORF">PXEA_LOCUS6578</name>
</gene>
<accession>A0A448WJK8</accession>
<feature type="compositionally biased region" description="Polar residues" evidence="1">
    <location>
        <begin position="74"/>
        <end position="109"/>
    </location>
</feature>
<organism evidence="2 3">
    <name type="scientific">Protopolystoma xenopodis</name>
    <dbReference type="NCBI Taxonomy" id="117903"/>
    <lineage>
        <taxon>Eukaryota</taxon>
        <taxon>Metazoa</taxon>
        <taxon>Spiralia</taxon>
        <taxon>Lophotrochozoa</taxon>
        <taxon>Platyhelminthes</taxon>
        <taxon>Monogenea</taxon>
        <taxon>Polyopisthocotylea</taxon>
        <taxon>Polystomatidea</taxon>
        <taxon>Polystomatidae</taxon>
        <taxon>Protopolystoma</taxon>
    </lineage>
</organism>
<reference evidence="2" key="1">
    <citation type="submission" date="2018-11" db="EMBL/GenBank/DDBJ databases">
        <authorList>
            <consortium name="Pathogen Informatics"/>
        </authorList>
    </citation>
    <scope>NUCLEOTIDE SEQUENCE</scope>
</reference>
<proteinExistence type="predicted"/>